<keyword evidence="1" id="KW-1133">Transmembrane helix</keyword>
<keyword evidence="1" id="KW-0472">Membrane</keyword>
<name>A0A2S2R0X2_9HEMI</name>
<sequence length="169" mass="19933">MLLTCFIICRQWCSNFNTLFVRGSCVVFVFVLSVMLSYSNTELADMNFIYGLCNRNTRASQREYENRFPGRRVPAPGMLSKIHQALRERGTFIRSLRKGVHNTDLEKEILNETNRDPETSTRALARQFDVRHSTVWRTINRESLYHLSISFFKRSWFKEYWPSTTCSVL</sequence>
<protein>
    <submittedName>
        <fullName evidence="2">Uncharacterized protein</fullName>
    </submittedName>
</protein>
<dbReference type="PANTHER" id="PTHR47326">
    <property type="entry name" value="TRANSPOSABLE ELEMENT TC3 TRANSPOSASE-LIKE PROTEIN"/>
    <property type="match status" value="1"/>
</dbReference>
<dbReference type="EMBL" id="GGMS01014446">
    <property type="protein sequence ID" value="MBY83649.1"/>
    <property type="molecule type" value="Transcribed_RNA"/>
</dbReference>
<gene>
    <name evidence="2" type="ORF">g.153756</name>
</gene>
<dbReference type="PANTHER" id="PTHR47326:SF1">
    <property type="entry name" value="HTH PSQ-TYPE DOMAIN-CONTAINING PROTEIN"/>
    <property type="match status" value="1"/>
</dbReference>
<accession>A0A2S2R0X2</accession>
<proteinExistence type="predicted"/>
<feature type="transmembrane region" description="Helical" evidence="1">
    <location>
        <begin position="20"/>
        <end position="38"/>
    </location>
</feature>
<keyword evidence="1" id="KW-0812">Transmembrane</keyword>
<dbReference type="AlphaFoldDB" id="A0A2S2R0X2"/>
<organism evidence="2">
    <name type="scientific">Sipha flava</name>
    <name type="common">yellow sugarcane aphid</name>
    <dbReference type="NCBI Taxonomy" id="143950"/>
    <lineage>
        <taxon>Eukaryota</taxon>
        <taxon>Metazoa</taxon>
        <taxon>Ecdysozoa</taxon>
        <taxon>Arthropoda</taxon>
        <taxon>Hexapoda</taxon>
        <taxon>Insecta</taxon>
        <taxon>Pterygota</taxon>
        <taxon>Neoptera</taxon>
        <taxon>Paraneoptera</taxon>
        <taxon>Hemiptera</taxon>
        <taxon>Sternorrhyncha</taxon>
        <taxon>Aphidomorpha</taxon>
        <taxon>Aphidoidea</taxon>
        <taxon>Aphididae</taxon>
        <taxon>Sipha</taxon>
    </lineage>
</organism>
<evidence type="ECO:0000313" key="2">
    <source>
        <dbReference type="EMBL" id="MBY83649.1"/>
    </source>
</evidence>
<evidence type="ECO:0000256" key="1">
    <source>
        <dbReference type="SAM" id="Phobius"/>
    </source>
</evidence>
<reference evidence="2" key="1">
    <citation type="submission" date="2018-04" db="EMBL/GenBank/DDBJ databases">
        <title>Transcriptome assembly of Sipha flava.</title>
        <authorList>
            <person name="Scully E.D."/>
            <person name="Geib S.M."/>
            <person name="Palmer N.A."/>
            <person name="Koch K."/>
            <person name="Bradshaw J."/>
            <person name="Heng-Moss T."/>
            <person name="Sarath G."/>
        </authorList>
    </citation>
    <scope>NUCLEOTIDE SEQUENCE</scope>
</reference>